<dbReference type="InterPro" id="IPR001878">
    <property type="entry name" value="Znf_CCHC"/>
</dbReference>
<feature type="region of interest" description="Disordered" evidence="1">
    <location>
        <begin position="190"/>
        <end position="221"/>
    </location>
</feature>
<proteinExistence type="predicted"/>
<protein>
    <recommendedName>
        <fullName evidence="2">CCHC-type domain-containing protein</fullName>
    </recommendedName>
</protein>
<dbReference type="GO" id="GO:0003676">
    <property type="term" value="F:nucleic acid binding"/>
    <property type="evidence" value="ECO:0007669"/>
    <property type="project" value="InterPro"/>
</dbReference>
<sequence length="689" mass="77884">MASVPVKMASLPARNINTATFEDMVRYLPGIGETRARTLINMRFNYGKLTAEHITAAFGGRKPSQELWDSIYFGEPGRQSHKSPEFADLLDMGEFLTPVLAPPQVPITTSQPSMQRHGTPEFSEISEFDPMSRANMVGFPNVGNPTRILYNTGVDDTDKKWSPVNTLVKPVNSMDLMPMDYPDVPVFDPKQEMGAIPKSKQPESAKLPIPMKLEPPSSYDEMTRHRLSSLWLNRPEVSSQPPPSHAPSYYPTEDKASVQVSRSDKTPQRSCKSSRSPSKGTSSFRSLKPRSSRSSRSPGKPMHHHKTRSPSDTRASSKGRSGHHRRRHDSRSTSRSRRQPSSSRHRGYSPCRHDRMSTSRSVRSPSRKGYSDRSVSRRHKRSVSRHRSRGHHNRSSREKSRFYFDTSSSGSESSGDDYHSLGPRGKPQKLPKNLKYDGSTNWLSFKQKFDSFRTVLHWSEGECRDYLTWALDGKALDYFTMNVGMGRECSFRTIMKKLEGRFGAKELPETSTVKFQQATQKNDESLDDWADRVMTLATPAFRHLPEKHARSEAISRFCQGSTDKDAGKHVFLSRPRSMEGALNLMKQYQYVSQAVDGKKKKGREETSVNAVKSSQDEIKALIEKEVNKLAAKLGKTNLQAQGQSGSNEITCFFCKGAGHMKKDCRRYKKWCEKNPDKVKKAKNSTDSLN</sequence>
<reference evidence="3" key="1">
    <citation type="journal article" date="2017" name="Appl. Environ. Microbiol.">
        <title>Molecular characterization of an Endozoicomonas-like organism causing infection in king scallop Pecten maximus L.</title>
        <authorList>
            <person name="Cano I."/>
            <person name="van Aerle R."/>
            <person name="Ross S."/>
            <person name="Verner-Jeffreys D.W."/>
            <person name="Paley R.K."/>
            <person name="Rimmer G."/>
            <person name="Ryder D."/>
            <person name="Hooper P."/>
            <person name="Stone D."/>
            <person name="Feist S.W."/>
        </authorList>
    </citation>
    <scope>NUCLEOTIDE SEQUENCE</scope>
</reference>
<feature type="compositionally biased region" description="Basic residues" evidence="1">
    <location>
        <begin position="376"/>
        <end position="394"/>
    </location>
</feature>
<evidence type="ECO:0000259" key="2">
    <source>
        <dbReference type="PROSITE" id="PS50158"/>
    </source>
</evidence>
<dbReference type="InterPro" id="IPR036875">
    <property type="entry name" value="Znf_CCHC_sf"/>
</dbReference>
<accession>A0A2H9T545</accession>
<feature type="compositionally biased region" description="Low complexity" evidence="1">
    <location>
        <begin position="269"/>
        <end position="286"/>
    </location>
</feature>
<comment type="caution">
    <text evidence="3">The sequence shown here is derived from an EMBL/GenBank/DDBJ whole genome shotgun (WGS) entry which is preliminary data.</text>
</comment>
<feature type="compositionally biased region" description="Basic residues" evidence="1">
    <location>
        <begin position="320"/>
        <end position="347"/>
    </location>
</feature>
<dbReference type="PROSITE" id="PS50158">
    <property type="entry name" value="ZF_CCHC"/>
    <property type="match status" value="1"/>
</dbReference>
<name>A0A2H9T545_9ZZZZ</name>
<dbReference type="AlphaFoldDB" id="A0A2H9T545"/>
<feature type="compositionally biased region" description="Basic and acidic residues" evidence="1">
    <location>
        <begin position="252"/>
        <end position="267"/>
    </location>
</feature>
<gene>
    <name evidence="3" type="ORF">CI610_02743</name>
</gene>
<feature type="domain" description="CCHC-type" evidence="2">
    <location>
        <begin position="651"/>
        <end position="666"/>
    </location>
</feature>
<evidence type="ECO:0000313" key="3">
    <source>
        <dbReference type="EMBL" id="PJE78328.1"/>
    </source>
</evidence>
<dbReference type="PANTHER" id="PTHR19963:SF30">
    <property type="entry name" value="ENDONUCLEASE_EXONUCLEASE_PHOSPHATASE DOMAIN-CONTAINING PROTEIN"/>
    <property type="match status" value="1"/>
</dbReference>
<organism evidence="3">
    <name type="scientific">invertebrate metagenome</name>
    <dbReference type="NCBI Taxonomy" id="1711999"/>
    <lineage>
        <taxon>unclassified sequences</taxon>
        <taxon>metagenomes</taxon>
        <taxon>organismal metagenomes</taxon>
    </lineage>
</organism>
<dbReference type="EMBL" id="NSIT01000204">
    <property type="protein sequence ID" value="PJE78328.1"/>
    <property type="molecule type" value="Genomic_DNA"/>
</dbReference>
<dbReference type="SMART" id="SM00343">
    <property type="entry name" value="ZnF_C2HC"/>
    <property type="match status" value="1"/>
</dbReference>
<dbReference type="GO" id="GO:0008270">
    <property type="term" value="F:zinc ion binding"/>
    <property type="evidence" value="ECO:0007669"/>
    <property type="project" value="InterPro"/>
</dbReference>
<dbReference type="PANTHER" id="PTHR19963">
    <property type="entry name" value="CCHC-TYPE DOMAIN-CONTAINING PROTEIN"/>
    <property type="match status" value="1"/>
</dbReference>
<feature type="region of interest" description="Disordered" evidence="1">
    <location>
        <begin position="234"/>
        <end position="433"/>
    </location>
</feature>
<evidence type="ECO:0000256" key="1">
    <source>
        <dbReference type="SAM" id="MobiDB-lite"/>
    </source>
</evidence>
<dbReference type="SUPFAM" id="SSF57756">
    <property type="entry name" value="Retrovirus zinc finger-like domains"/>
    <property type="match status" value="1"/>
</dbReference>